<evidence type="ECO:0000256" key="6">
    <source>
        <dbReference type="ARBA" id="ARBA00022989"/>
    </source>
</evidence>
<feature type="transmembrane region" description="Helical" evidence="10">
    <location>
        <begin position="143"/>
        <end position="160"/>
    </location>
</feature>
<dbReference type="PANTHER" id="PTHR24421">
    <property type="entry name" value="NITRATE/NITRITE SENSOR PROTEIN NARX-RELATED"/>
    <property type="match status" value="1"/>
</dbReference>
<dbReference type="Pfam" id="PF02518">
    <property type="entry name" value="HATPase_c"/>
    <property type="match status" value="1"/>
</dbReference>
<dbReference type="PROSITE" id="PS50109">
    <property type="entry name" value="HIS_KIN"/>
    <property type="match status" value="1"/>
</dbReference>
<keyword evidence="9" id="KW-0175">Coiled coil</keyword>
<organism evidence="12 13">
    <name type="scientific">Spirosoma terrae</name>
    <dbReference type="NCBI Taxonomy" id="1968276"/>
    <lineage>
        <taxon>Bacteria</taxon>
        <taxon>Pseudomonadati</taxon>
        <taxon>Bacteroidota</taxon>
        <taxon>Cytophagia</taxon>
        <taxon>Cytophagales</taxon>
        <taxon>Cytophagaceae</taxon>
        <taxon>Spirosoma</taxon>
    </lineage>
</organism>
<feature type="transmembrane region" description="Helical" evidence="10">
    <location>
        <begin position="108"/>
        <end position="128"/>
    </location>
</feature>
<comment type="caution">
    <text evidence="12">The sequence shown here is derived from an EMBL/GenBank/DDBJ whole genome shotgun (WGS) entry which is preliminary data.</text>
</comment>
<keyword evidence="2" id="KW-1003">Cell membrane</keyword>
<keyword evidence="6 10" id="KW-1133">Transmembrane helix</keyword>
<evidence type="ECO:0000256" key="5">
    <source>
        <dbReference type="ARBA" id="ARBA00022777"/>
    </source>
</evidence>
<evidence type="ECO:0000256" key="1">
    <source>
        <dbReference type="ARBA" id="ARBA00004651"/>
    </source>
</evidence>
<proteinExistence type="predicted"/>
<evidence type="ECO:0000256" key="2">
    <source>
        <dbReference type="ARBA" id="ARBA00022475"/>
    </source>
</evidence>
<feature type="transmembrane region" description="Helical" evidence="10">
    <location>
        <begin position="208"/>
        <end position="226"/>
    </location>
</feature>
<sequence length="474" mass="54053">MLLLFDYKTLRIFMDGMLCMMLAYTLISYFWHHKQTYSLYSLYLFCIFWYLYLNDQYHLDIDQHASVRQIQFGMLTESIVQCFSFIIYGRFAVLLMDLQTNDKTSVKLINAISILSLLLIIVDVVSYMTGTTGNSIQGNFHSFSRYVLAALALATVPRILRLKNQILSFFITGTSFYLIGAILGLVMFQTGWATRQPEKPFTFPMTPLEIGVILESVCVMIGISLLNRRSEREKIRIQAQLIEQLQENERKQTRLNNLRDEIALDLHDEIGSQLSSISILSQTTSQYVVDAKVQDRLQTISQTARQVMDSMREIVWSLNSSSNSLQHIGLCIQETAYSLFADSTIQLYIECDQLDELTGLTHKQRRELYLIAKECLTNILRHAQATRVWIQLRTTPDGLLLCLKDDGKGFSIASKTSGIGLQSVRQRAHQLGALLTINTADGQGTTVLITLQSHQLTNPNPIISHRQITDHEVR</sequence>
<evidence type="ECO:0000313" key="13">
    <source>
        <dbReference type="Proteomes" id="UP000474175"/>
    </source>
</evidence>
<dbReference type="InterPro" id="IPR011623">
    <property type="entry name" value="7TMR_DISM_rcpt_extracell_dom1"/>
</dbReference>
<dbReference type="Pfam" id="PF07730">
    <property type="entry name" value="HisKA_3"/>
    <property type="match status" value="1"/>
</dbReference>
<evidence type="ECO:0000256" key="9">
    <source>
        <dbReference type="SAM" id="Coils"/>
    </source>
</evidence>
<evidence type="ECO:0000256" key="8">
    <source>
        <dbReference type="ARBA" id="ARBA00023136"/>
    </source>
</evidence>
<dbReference type="GO" id="GO:0046983">
    <property type="term" value="F:protein dimerization activity"/>
    <property type="evidence" value="ECO:0007669"/>
    <property type="project" value="InterPro"/>
</dbReference>
<feature type="transmembrane region" description="Helical" evidence="10">
    <location>
        <begin position="78"/>
        <end position="96"/>
    </location>
</feature>
<dbReference type="GO" id="GO:0005886">
    <property type="term" value="C:plasma membrane"/>
    <property type="evidence" value="ECO:0007669"/>
    <property type="project" value="UniProtKB-SubCell"/>
</dbReference>
<comment type="subcellular location">
    <subcellularLocation>
        <location evidence="1">Cell membrane</location>
        <topology evidence="1">Multi-pass membrane protein</topology>
    </subcellularLocation>
</comment>
<dbReference type="Proteomes" id="UP000474175">
    <property type="component" value="Unassembled WGS sequence"/>
</dbReference>
<dbReference type="CDD" id="cd16917">
    <property type="entry name" value="HATPase_UhpB-NarQ-NarX-like"/>
    <property type="match status" value="1"/>
</dbReference>
<dbReference type="EMBL" id="JAAFZH010000007">
    <property type="protein sequence ID" value="NDU96466.1"/>
    <property type="molecule type" value="Genomic_DNA"/>
</dbReference>
<feature type="transmembrane region" description="Helical" evidence="10">
    <location>
        <begin position="37"/>
        <end position="53"/>
    </location>
</feature>
<gene>
    <name evidence="12" type="ORF">GK108_16415</name>
</gene>
<dbReference type="SUPFAM" id="SSF55874">
    <property type="entry name" value="ATPase domain of HSP90 chaperone/DNA topoisomerase II/histidine kinase"/>
    <property type="match status" value="1"/>
</dbReference>
<protein>
    <recommendedName>
        <fullName evidence="11">Histidine kinase domain-containing protein</fullName>
    </recommendedName>
</protein>
<name>A0A6L9L783_9BACT</name>
<dbReference type="RefSeq" id="WP_163950676.1">
    <property type="nucleotide sequence ID" value="NZ_JAAFZH010000007.1"/>
</dbReference>
<reference evidence="12 13" key="1">
    <citation type="submission" date="2020-02" db="EMBL/GenBank/DDBJ databases">
        <title>Draft genome sequence of two Spirosoma agri KCTC 52727 and Spirosoma terrae KCTC 52035.</title>
        <authorList>
            <person name="Rojas J."/>
            <person name="Ambika Manirajan B."/>
            <person name="Suarez C."/>
            <person name="Ratering S."/>
            <person name="Schnell S."/>
        </authorList>
    </citation>
    <scope>NUCLEOTIDE SEQUENCE [LARGE SCALE GENOMIC DNA]</scope>
    <source>
        <strain evidence="12 13">KCTC 52035</strain>
    </source>
</reference>
<keyword evidence="4 10" id="KW-0812">Transmembrane</keyword>
<dbReference type="Gene3D" id="1.20.5.1930">
    <property type="match status" value="1"/>
</dbReference>
<dbReference type="Gene3D" id="3.30.565.10">
    <property type="entry name" value="Histidine kinase-like ATPase, C-terminal domain"/>
    <property type="match status" value="1"/>
</dbReference>
<accession>A0A6L9L783</accession>
<dbReference type="SMART" id="SM00387">
    <property type="entry name" value="HATPase_c"/>
    <property type="match status" value="1"/>
</dbReference>
<feature type="domain" description="Histidine kinase" evidence="11">
    <location>
        <begin position="265"/>
        <end position="455"/>
    </location>
</feature>
<dbReference type="PANTHER" id="PTHR24421:SF37">
    <property type="entry name" value="SENSOR HISTIDINE KINASE NARS"/>
    <property type="match status" value="1"/>
</dbReference>
<feature type="coiled-coil region" evidence="9">
    <location>
        <begin position="228"/>
        <end position="261"/>
    </location>
</feature>
<evidence type="ECO:0000259" key="11">
    <source>
        <dbReference type="PROSITE" id="PS50109"/>
    </source>
</evidence>
<dbReference type="AlphaFoldDB" id="A0A6L9L783"/>
<dbReference type="Pfam" id="PF07695">
    <property type="entry name" value="7TMR-DISM_7TM"/>
    <property type="match status" value="1"/>
</dbReference>
<keyword evidence="3" id="KW-0808">Transferase</keyword>
<evidence type="ECO:0000256" key="4">
    <source>
        <dbReference type="ARBA" id="ARBA00022692"/>
    </source>
</evidence>
<dbReference type="InterPro" id="IPR011712">
    <property type="entry name" value="Sig_transdc_His_kin_sub3_dim/P"/>
</dbReference>
<keyword evidence="7" id="KW-0902">Two-component regulatory system</keyword>
<keyword evidence="8 10" id="KW-0472">Membrane</keyword>
<evidence type="ECO:0000256" key="10">
    <source>
        <dbReference type="SAM" id="Phobius"/>
    </source>
</evidence>
<keyword evidence="13" id="KW-1185">Reference proteome</keyword>
<dbReference type="InterPro" id="IPR036890">
    <property type="entry name" value="HATPase_C_sf"/>
</dbReference>
<evidence type="ECO:0000256" key="3">
    <source>
        <dbReference type="ARBA" id="ARBA00022679"/>
    </source>
</evidence>
<dbReference type="InterPro" id="IPR050482">
    <property type="entry name" value="Sensor_HK_TwoCompSys"/>
</dbReference>
<dbReference type="GO" id="GO:0000155">
    <property type="term" value="F:phosphorelay sensor kinase activity"/>
    <property type="evidence" value="ECO:0007669"/>
    <property type="project" value="InterPro"/>
</dbReference>
<evidence type="ECO:0000313" key="12">
    <source>
        <dbReference type="EMBL" id="NDU96466.1"/>
    </source>
</evidence>
<keyword evidence="5" id="KW-0418">Kinase</keyword>
<feature type="transmembrane region" description="Helical" evidence="10">
    <location>
        <begin position="12"/>
        <end position="30"/>
    </location>
</feature>
<dbReference type="InterPro" id="IPR005467">
    <property type="entry name" value="His_kinase_dom"/>
</dbReference>
<feature type="transmembrane region" description="Helical" evidence="10">
    <location>
        <begin position="167"/>
        <end position="188"/>
    </location>
</feature>
<dbReference type="InterPro" id="IPR003594">
    <property type="entry name" value="HATPase_dom"/>
</dbReference>
<evidence type="ECO:0000256" key="7">
    <source>
        <dbReference type="ARBA" id="ARBA00023012"/>
    </source>
</evidence>